<name>A0ABN7NPG3_TIMPD</name>
<dbReference type="EMBL" id="CAJPIN010004280">
    <property type="protein sequence ID" value="CAG2056739.1"/>
    <property type="molecule type" value="Genomic_DNA"/>
</dbReference>
<proteinExistence type="predicted"/>
<evidence type="ECO:0000313" key="1">
    <source>
        <dbReference type="EMBL" id="CAG2056739.1"/>
    </source>
</evidence>
<evidence type="ECO:0000313" key="2">
    <source>
        <dbReference type="Proteomes" id="UP001153148"/>
    </source>
</evidence>
<reference evidence="1" key="1">
    <citation type="submission" date="2021-03" db="EMBL/GenBank/DDBJ databases">
        <authorList>
            <person name="Tran Van P."/>
        </authorList>
    </citation>
    <scope>NUCLEOTIDE SEQUENCE</scope>
</reference>
<comment type="caution">
    <text evidence="1">The sequence shown here is derived from an EMBL/GenBank/DDBJ whole genome shotgun (WGS) entry which is preliminary data.</text>
</comment>
<dbReference type="Proteomes" id="UP001153148">
    <property type="component" value="Unassembled WGS sequence"/>
</dbReference>
<feature type="non-terminal residue" evidence="1">
    <location>
        <position position="1"/>
    </location>
</feature>
<keyword evidence="2" id="KW-1185">Reference proteome</keyword>
<protein>
    <submittedName>
        <fullName evidence="1">Uncharacterized protein</fullName>
    </submittedName>
</protein>
<organism evidence="1 2">
    <name type="scientific">Timema podura</name>
    <name type="common">Walking stick</name>
    <dbReference type="NCBI Taxonomy" id="61482"/>
    <lineage>
        <taxon>Eukaryota</taxon>
        <taxon>Metazoa</taxon>
        <taxon>Ecdysozoa</taxon>
        <taxon>Arthropoda</taxon>
        <taxon>Hexapoda</taxon>
        <taxon>Insecta</taxon>
        <taxon>Pterygota</taxon>
        <taxon>Neoptera</taxon>
        <taxon>Polyneoptera</taxon>
        <taxon>Phasmatodea</taxon>
        <taxon>Timematodea</taxon>
        <taxon>Timematoidea</taxon>
        <taxon>Timematidae</taxon>
        <taxon>Timema</taxon>
    </lineage>
</organism>
<gene>
    <name evidence="1" type="ORF">TPAB3V08_LOCUS3725</name>
</gene>
<accession>A0ABN7NPG3</accession>
<sequence length="39" mass="4485">RNSMTYRGAMLSIKKVPSPSLFLPGHLPQLHDYYRPGKK</sequence>